<comment type="similarity">
    <text evidence="1">Belongs to the eukaryotic/archaeal PrmC-related family.</text>
</comment>
<dbReference type="OrthoDB" id="8746524at2"/>
<dbReference type="InterPro" id="IPR052190">
    <property type="entry name" value="Euk-Arch_PrmC-MTase"/>
</dbReference>
<dbReference type="Proteomes" id="UP000093962">
    <property type="component" value="Unassembled WGS sequence"/>
</dbReference>
<gene>
    <name evidence="6" type="ORF">A5642_20235</name>
</gene>
<evidence type="ECO:0000259" key="5">
    <source>
        <dbReference type="Pfam" id="PF05175"/>
    </source>
</evidence>
<dbReference type="GO" id="GO:0032259">
    <property type="term" value="P:methylation"/>
    <property type="evidence" value="ECO:0007669"/>
    <property type="project" value="UniProtKB-KW"/>
</dbReference>
<dbReference type="InterPro" id="IPR007848">
    <property type="entry name" value="Small_mtfrase_dom"/>
</dbReference>
<dbReference type="GO" id="GO:0035657">
    <property type="term" value="C:eRF1 methyltransferase complex"/>
    <property type="evidence" value="ECO:0007669"/>
    <property type="project" value="TreeGrafter"/>
</dbReference>
<accession>A0A1A0MPM2</accession>
<dbReference type="Pfam" id="PF05175">
    <property type="entry name" value="MTS"/>
    <property type="match status" value="1"/>
</dbReference>
<dbReference type="Gene3D" id="3.40.50.150">
    <property type="entry name" value="Vaccinia Virus protein VP39"/>
    <property type="match status" value="1"/>
</dbReference>
<dbReference type="PRINTS" id="PR00507">
    <property type="entry name" value="N12N6MTFRASE"/>
</dbReference>
<dbReference type="GO" id="GO:0008170">
    <property type="term" value="F:N-methyltransferase activity"/>
    <property type="evidence" value="ECO:0007669"/>
    <property type="project" value="UniProtKB-ARBA"/>
</dbReference>
<feature type="domain" description="Methyltransferase small" evidence="5">
    <location>
        <begin position="20"/>
        <end position="111"/>
    </location>
</feature>
<evidence type="ECO:0000256" key="1">
    <source>
        <dbReference type="ARBA" id="ARBA00006149"/>
    </source>
</evidence>
<dbReference type="RefSeq" id="WP_061000685.1">
    <property type="nucleotide sequence ID" value="NZ_LSKA01000102.1"/>
</dbReference>
<evidence type="ECO:0000256" key="2">
    <source>
        <dbReference type="ARBA" id="ARBA00022603"/>
    </source>
</evidence>
<dbReference type="AlphaFoldDB" id="A0A1A0MPM2"/>
<keyword evidence="2 6" id="KW-0489">Methyltransferase</keyword>
<evidence type="ECO:0000256" key="3">
    <source>
        <dbReference type="ARBA" id="ARBA00022679"/>
    </source>
</evidence>
<reference evidence="6 7" key="1">
    <citation type="submission" date="2016-06" db="EMBL/GenBank/DDBJ databases">
        <authorList>
            <person name="Kjaerup R.B."/>
            <person name="Dalgaard T.S."/>
            <person name="Juul-Madsen H.R."/>
        </authorList>
    </citation>
    <scope>NUCLEOTIDE SEQUENCE [LARGE SCALE GENOMIC DNA]</scope>
    <source>
        <strain evidence="6 7">1199456.5</strain>
    </source>
</reference>
<dbReference type="PROSITE" id="PS00092">
    <property type="entry name" value="N6_MTASE"/>
    <property type="match status" value="1"/>
</dbReference>
<dbReference type="PANTHER" id="PTHR45875:SF1">
    <property type="entry name" value="METHYLTRANSFERASE N6AMT1"/>
    <property type="match status" value="1"/>
</dbReference>
<keyword evidence="3" id="KW-0808">Transferase</keyword>
<keyword evidence="4" id="KW-0949">S-adenosyl-L-methionine</keyword>
<organism evidence="6 7">
    <name type="scientific">Mycolicibacterium mucogenicum</name>
    <name type="common">Mycobacterium mucogenicum</name>
    <dbReference type="NCBI Taxonomy" id="56689"/>
    <lineage>
        <taxon>Bacteria</taxon>
        <taxon>Bacillati</taxon>
        <taxon>Actinomycetota</taxon>
        <taxon>Actinomycetes</taxon>
        <taxon>Mycobacteriales</taxon>
        <taxon>Mycobacteriaceae</taxon>
        <taxon>Mycolicibacterium</taxon>
    </lineage>
</organism>
<name>A0A1A0MPM2_MYCMU</name>
<dbReference type="InterPro" id="IPR029063">
    <property type="entry name" value="SAM-dependent_MTases_sf"/>
</dbReference>
<dbReference type="GO" id="GO:0008276">
    <property type="term" value="F:protein methyltransferase activity"/>
    <property type="evidence" value="ECO:0007669"/>
    <property type="project" value="TreeGrafter"/>
</dbReference>
<evidence type="ECO:0000313" key="7">
    <source>
        <dbReference type="Proteomes" id="UP000093962"/>
    </source>
</evidence>
<dbReference type="PANTHER" id="PTHR45875">
    <property type="entry name" value="METHYLTRANSFERASE N6AMT1"/>
    <property type="match status" value="1"/>
</dbReference>
<evidence type="ECO:0000256" key="4">
    <source>
        <dbReference type="ARBA" id="ARBA00022691"/>
    </source>
</evidence>
<dbReference type="GO" id="GO:0008757">
    <property type="term" value="F:S-adenosylmethionine-dependent methyltransferase activity"/>
    <property type="evidence" value="ECO:0007669"/>
    <property type="project" value="TreeGrafter"/>
</dbReference>
<dbReference type="SUPFAM" id="SSF53335">
    <property type="entry name" value="S-adenosyl-L-methionine-dependent methyltransferases"/>
    <property type="match status" value="1"/>
</dbReference>
<sequence>MLSSEISPECANVYLPQHDSRLLIEVMRRCCHPAGMRVADLCTGSGVAAIAAADAGADTVVAFDTSHAAIAAARANARLAGCPIDARLGSWSAAMGLEPFDLVLCNPPYVPEPANREPVIVGAGGPPASFNAGPDGRLVLDPLCAAAPALLRRGGTALIVQSEFADVASSVTALRDGGLQADVVARRTIAFGPVMTARARWLEDTGRLDPGRRTEELAVIKAVKP</sequence>
<protein>
    <submittedName>
        <fullName evidence="6">Methylase</fullName>
    </submittedName>
</protein>
<dbReference type="InterPro" id="IPR002052">
    <property type="entry name" value="DNA_methylase_N6_adenine_CS"/>
</dbReference>
<dbReference type="GO" id="GO:0003676">
    <property type="term" value="F:nucleic acid binding"/>
    <property type="evidence" value="ECO:0007669"/>
    <property type="project" value="InterPro"/>
</dbReference>
<proteinExistence type="inferred from homology"/>
<comment type="caution">
    <text evidence="6">The sequence shown here is derived from an EMBL/GenBank/DDBJ whole genome shotgun (WGS) entry which is preliminary data.</text>
</comment>
<evidence type="ECO:0000313" key="6">
    <source>
        <dbReference type="EMBL" id="OBA87357.1"/>
    </source>
</evidence>
<dbReference type="EMBL" id="LZSF01000128">
    <property type="protein sequence ID" value="OBA87357.1"/>
    <property type="molecule type" value="Genomic_DNA"/>
</dbReference>